<feature type="transmembrane region" description="Helical" evidence="1">
    <location>
        <begin position="6"/>
        <end position="28"/>
    </location>
</feature>
<protein>
    <submittedName>
        <fullName evidence="2">Uncharacterized protein</fullName>
    </submittedName>
</protein>
<keyword evidence="1" id="KW-0812">Transmembrane</keyword>
<feature type="transmembrane region" description="Helical" evidence="1">
    <location>
        <begin position="75"/>
        <end position="100"/>
    </location>
</feature>
<dbReference type="AlphaFoldDB" id="A0A926EFS2"/>
<name>A0A926EFS2_9FIRM</name>
<feature type="transmembrane region" description="Helical" evidence="1">
    <location>
        <begin position="35"/>
        <end position="55"/>
    </location>
</feature>
<organism evidence="2 3">
    <name type="scientific">Zongyangia hominis</name>
    <dbReference type="NCBI Taxonomy" id="2763677"/>
    <lineage>
        <taxon>Bacteria</taxon>
        <taxon>Bacillati</taxon>
        <taxon>Bacillota</taxon>
        <taxon>Clostridia</taxon>
        <taxon>Eubacteriales</taxon>
        <taxon>Oscillospiraceae</taxon>
        <taxon>Zongyangia</taxon>
    </lineage>
</organism>
<keyword evidence="3" id="KW-1185">Reference proteome</keyword>
<comment type="caution">
    <text evidence="2">The sequence shown here is derived from an EMBL/GenBank/DDBJ whole genome shotgun (WGS) entry which is preliminary data.</text>
</comment>
<proteinExistence type="predicted"/>
<evidence type="ECO:0000313" key="3">
    <source>
        <dbReference type="Proteomes" id="UP000660861"/>
    </source>
</evidence>
<dbReference type="Proteomes" id="UP000660861">
    <property type="component" value="Unassembled WGS sequence"/>
</dbReference>
<evidence type="ECO:0000313" key="2">
    <source>
        <dbReference type="EMBL" id="MBC8570882.1"/>
    </source>
</evidence>
<reference evidence="2" key="1">
    <citation type="submission" date="2020-08" db="EMBL/GenBank/DDBJ databases">
        <title>Genome public.</title>
        <authorList>
            <person name="Liu C."/>
            <person name="Sun Q."/>
        </authorList>
    </citation>
    <scope>NUCLEOTIDE SEQUENCE</scope>
    <source>
        <strain evidence="2">NSJ-54</strain>
    </source>
</reference>
<dbReference type="EMBL" id="JACRTC010000005">
    <property type="protein sequence ID" value="MBC8570882.1"/>
    <property type="molecule type" value="Genomic_DNA"/>
</dbReference>
<dbReference type="RefSeq" id="WP_262397974.1">
    <property type="nucleotide sequence ID" value="NZ_JACRTC010000005.1"/>
</dbReference>
<keyword evidence="1" id="KW-0472">Membrane</keyword>
<evidence type="ECO:0000256" key="1">
    <source>
        <dbReference type="SAM" id="Phobius"/>
    </source>
</evidence>
<accession>A0A926EFS2</accession>
<sequence>MVLDATPLAALEPLFFFLGLVVIEIFLSKRKSWRIGLVLPMGYLLLAVLFSPFVWWDFKEMLPEALLLHPLWLYLYRYMAVGLLLCVLTLPSRVMFAVYFRGRAILQKREKLYEETDQEPPGP</sequence>
<keyword evidence="1" id="KW-1133">Transmembrane helix</keyword>
<gene>
    <name evidence="2" type="ORF">H8709_08590</name>
</gene>